<protein>
    <submittedName>
        <fullName evidence="6">Uncharacterized protein</fullName>
    </submittedName>
</protein>
<dbReference type="EMBL" id="ABDG02000016">
    <property type="protein sequence ID" value="EHK49549.1"/>
    <property type="molecule type" value="Genomic_DNA"/>
</dbReference>
<dbReference type="OrthoDB" id="448448at2759"/>
<gene>
    <name evidence="6" type="ORF">TRIATDRAFT_270730</name>
</gene>
<evidence type="ECO:0000313" key="6">
    <source>
        <dbReference type="EMBL" id="EHK49549.1"/>
    </source>
</evidence>
<evidence type="ECO:0000313" key="7">
    <source>
        <dbReference type="Proteomes" id="UP000005426"/>
    </source>
</evidence>
<keyword evidence="3" id="KW-0067">ATP-binding</keyword>
<feature type="domain" description="Helicase C-terminal" evidence="5">
    <location>
        <begin position="384"/>
        <end position="549"/>
    </location>
</feature>
<keyword evidence="7" id="KW-1185">Reference proteome</keyword>
<dbReference type="InterPro" id="IPR027417">
    <property type="entry name" value="P-loop_NTPase"/>
</dbReference>
<name>G9NID6_HYPAI</name>
<dbReference type="SMART" id="SM00487">
    <property type="entry name" value="DEXDc"/>
    <property type="match status" value="1"/>
</dbReference>
<dbReference type="STRING" id="452589.G9NID6"/>
<dbReference type="InterPro" id="IPR014001">
    <property type="entry name" value="Helicase_ATP-bd"/>
</dbReference>
<reference evidence="6 7" key="1">
    <citation type="journal article" date="2011" name="Genome Biol.">
        <title>Comparative genome sequence analysis underscores mycoparasitism as the ancestral life style of Trichoderma.</title>
        <authorList>
            <person name="Kubicek C.P."/>
            <person name="Herrera-Estrella A."/>
            <person name="Seidl-Seiboth V."/>
            <person name="Martinez D.A."/>
            <person name="Druzhinina I.S."/>
            <person name="Thon M."/>
            <person name="Zeilinger S."/>
            <person name="Casas-Flores S."/>
            <person name="Horwitz B.A."/>
            <person name="Mukherjee P.K."/>
            <person name="Mukherjee M."/>
            <person name="Kredics L."/>
            <person name="Alcaraz L.D."/>
            <person name="Aerts A."/>
            <person name="Antal Z."/>
            <person name="Atanasova L."/>
            <person name="Cervantes-Badillo M.G."/>
            <person name="Challacombe J."/>
            <person name="Chertkov O."/>
            <person name="McCluskey K."/>
            <person name="Coulpier F."/>
            <person name="Deshpande N."/>
            <person name="von Doehren H."/>
            <person name="Ebbole D.J."/>
            <person name="Esquivel-Naranjo E.U."/>
            <person name="Fekete E."/>
            <person name="Flipphi M."/>
            <person name="Glaser F."/>
            <person name="Gomez-Rodriguez E.Y."/>
            <person name="Gruber S."/>
            <person name="Han C."/>
            <person name="Henrissat B."/>
            <person name="Hermosa R."/>
            <person name="Hernandez-Onate M."/>
            <person name="Karaffa L."/>
            <person name="Kosti I."/>
            <person name="Le Crom S."/>
            <person name="Lindquist E."/>
            <person name="Lucas S."/>
            <person name="Luebeck M."/>
            <person name="Luebeck P.S."/>
            <person name="Margeot A."/>
            <person name="Metz B."/>
            <person name="Misra M."/>
            <person name="Nevalainen H."/>
            <person name="Omann M."/>
            <person name="Packer N."/>
            <person name="Perrone G."/>
            <person name="Uresti-Rivera E.E."/>
            <person name="Salamov A."/>
            <person name="Schmoll M."/>
            <person name="Seiboth B."/>
            <person name="Shapiro H."/>
            <person name="Sukno S."/>
            <person name="Tamayo-Ramos J.A."/>
            <person name="Tisch D."/>
            <person name="Wiest A."/>
            <person name="Wilkinson H.H."/>
            <person name="Zhang M."/>
            <person name="Coutinho P.M."/>
            <person name="Kenerley C.M."/>
            <person name="Monte E."/>
            <person name="Baker S.E."/>
            <person name="Grigoriev I.V."/>
        </authorList>
    </citation>
    <scope>NUCLEOTIDE SEQUENCE [LARGE SCALE GENOMIC DNA]</scope>
    <source>
        <strain evidence="7">ATCC 20476 / IMI 206040</strain>
    </source>
</reference>
<keyword evidence="2" id="KW-0378">Hydrolase</keyword>
<evidence type="ECO:0000259" key="4">
    <source>
        <dbReference type="PROSITE" id="PS51192"/>
    </source>
</evidence>
<dbReference type="SUPFAM" id="SSF52540">
    <property type="entry name" value="P-loop containing nucleoside triphosphate hydrolases"/>
    <property type="match status" value="2"/>
</dbReference>
<dbReference type="GO" id="GO:0006281">
    <property type="term" value="P:DNA repair"/>
    <property type="evidence" value="ECO:0007669"/>
    <property type="project" value="TreeGrafter"/>
</dbReference>
<dbReference type="GO" id="GO:0016787">
    <property type="term" value="F:hydrolase activity"/>
    <property type="evidence" value="ECO:0007669"/>
    <property type="project" value="UniProtKB-KW"/>
</dbReference>
<dbReference type="PANTHER" id="PTHR45626">
    <property type="entry name" value="TRANSCRIPTION TERMINATION FACTOR 2-RELATED"/>
    <property type="match status" value="1"/>
</dbReference>
<dbReference type="HOGENOM" id="CLU_000315_2_8_1"/>
<dbReference type="GO" id="GO:0005634">
    <property type="term" value="C:nucleus"/>
    <property type="evidence" value="ECO:0007669"/>
    <property type="project" value="TreeGrafter"/>
</dbReference>
<keyword evidence="1" id="KW-0547">Nucleotide-binding</keyword>
<dbReference type="Pfam" id="PF00176">
    <property type="entry name" value="SNF2-rel_dom"/>
    <property type="match status" value="1"/>
</dbReference>
<dbReference type="Gene3D" id="3.40.50.300">
    <property type="entry name" value="P-loop containing nucleotide triphosphate hydrolases"/>
    <property type="match status" value="1"/>
</dbReference>
<dbReference type="InterPro" id="IPR050628">
    <property type="entry name" value="SNF2_RAD54_helicase_TF"/>
</dbReference>
<dbReference type="eggNOG" id="KOG1001">
    <property type="taxonomic scope" value="Eukaryota"/>
</dbReference>
<evidence type="ECO:0000256" key="2">
    <source>
        <dbReference type="ARBA" id="ARBA00022801"/>
    </source>
</evidence>
<dbReference type="InterPro" id="IPR049730">
    <property type="entry name" value="SNF2/RAD54-like_C"/>
</dbReference>
<dbReference type="Pfam" id="PF00271">
    <property type="entry name" value="Helicase_C"/>
    <property type="match status" value="1"/>
</dbReference>
<evidence type="ECO:0000256" key="1">
    <source>
        <dbReference type="ARBA" id="ARBA00022741"/>
    </source>
</evidence>
<dbReference type="PROSITE" id="PS51194">
    <property type="entry name" value="HELICASE_CTER"/>
    <property type="match status" value="1"/>
</dbReference>
<dbReference type="SMART" id="SM00490">
    <property type="entry name" value="HELICc"/>
    <property type="match status" value="1"/>
</dbReference>
<dbReference type="InterPro" id="IPR001650">
    <property type="entry name" value="Helicase_C-like"/>
</dbReference>
<dbReference type="PANTHER" id="PTHR45626:SF52">
    <property type="entry name" value="SINGLE-STRANDED DNA-DEPENDENT ATPASE (EUROFUNG)"/>
    <property type="match status" value="1"/>
</dbReference>
<dbReference type="GO" id="GO:0005524">
    <property type="term" value="F:ATP binding"/>
    <property type="evidence" value="ECO:0007669"/>
    <property type="project" value="UniProtKB-KW"/>
</dbReference>
<comment type="caution">
    <text evidence="6">The sequence shown here is derived from an EMBL/GenBank/DDBJ whole genome shotgun (WGS) entry which is preliminary data.</text>
</comment>
<dbReference type="GO" id="GO:0008094">
    <property type="term" value="F:ATP-dependent activity, acting on DNA"/>
    <property type="evidence" value="ECO:0007669"/>
    <property type="project" value="TreeGrafter"/>
</dbReference>
<dbReference type="OMA" id="SGEEIWE"/>
<dbReference type="InterPro" id="IPR000330">
    <property type="entry name" value="SNF2_N"/>
</dbReference>
<dbReference type="Gene3D" id="3.40.50.10810">
    <property type="entry name" value="Tandem AAA-ATPase domain"/>
    <property type="match status" value="1"/>
</dbReference>
<accession>G9NID6</accession>
<evidence type="ECO:0000259" key="5">
    <source>
        <dbReference type="PROSITE" id="PS51194"/>
    </source>
</evidence>
<proteinExistence type="predicted"/>
<dbReference type="AlphaFoldDB" id="G9NID6"/>
<dbReference type="CDD" id="cd18793">
    <property type="entry name" value="SF2_C_SNF"/>
    <property type="match status" value="1"/>
</dbReference>
<sequence>MTPKQLIPFFDSLSYHVHQQAISVSLDIKSKLRLHQKEAIDFIFRRETGQVLPERSLWKYNDTDAEEPFYQHVFTGAKRPERIEAKGGIIADEMGLGKSLIILSTVASSHDRASSFVAAESQPVTPQPPRKPPSKATLIITPSSLLIDTWVDEIHKHAYPGKLPFHKHLGSSRHAEANLLRERLVVFTTYATVAAEFRRGDTTLQKINWFRIVLDEAHDIRNCSTKQYKAVTSLSAQHRWCLTGTPIQNSLEGLAALVSFLKVPILEKTQTFRKFITNPINATSDRRFQNLQTLLQSGRREIDMAVSGHRKNKAHSAMLESLLKLRLFCNNGPASAVLLPGPNGLPQDSDEALTFLQQCDENICCYCSGIIYSISSAADADGELLSDVRQSLNHKSIIFSCWKKTLGLVSQLLDSHAVQHAMRDGSLALAERSKVLKDFQSPTGTNILLMTLGTGAVGLNLAVASRIYLLEPQWNPSIESQAIGRAFRLGQKDQVVIIRYVMMHTVEEVRGADDSQSNVLSRQRRKLELAGGGFSKEKDMMSERFQALLDIFGVDQTSESRHH</sequence>
<dbReference type="Proteomes" id="UP000005426">
    <property type="component" value="Unassembled WGS sequence"/>
</dbReference>
<organism evidence="6 7">
    <name type="scientific">Hypocrea atroviridis (strain ATCC 20476 / IMI 206040)</name>
    <name type="common">Trichoderma atroviride</name>
    <dbReference type="NCBI Taxonomy" id="452589"/>
    <lineage>
        <taxon>Eukaryota</taxon>
        <taxon>Fungi</taxon>
        <taxon>Dikarya</taxon>
        <taxon>Ascomycota</taxon>
        <taxon>Pezizomycotina</taxon>
        <taxon>Sordariomycetes</taxon>
        <taxon>Hypocreomycetidae</taxon>
        <taxon>Hypocreales</taxon>
        <taxon>Hypocreaceae</taxon>
        <taxon>Trichoderma</taxon>
    </lineage>
</organism>
<dbReference type="PROSITE" id="PS51192">
    <property type="entry name" value="HELICASE_ATP_BIND_1"/>
    <property type="match status" value="1"/>
</dbReference>
<dbReference type="CDD" id="cd18008">
    <property type="entry name" value="DEXDc_SHPRH-like"/>
    <property type="match status" value="1"/>
</dbReference>
<feature type="domain" description="Helicase ATP-binding" evidence="4">
    <location>
        <begin position="79"/>
        <end position="264"/>
    </location>
</feature>
<dbReference type="InterPro" id="IPR038718">
    <property type="entry name" value="SNF2-like_sf"/>
</dbReference>
<evidence type="ECO:0000256" key="3">
    <source>
        <dbReference type="ARBA" id="ARBA00022840"/>
    </source>
</evidence>